<name>A0A3S9YAV2_9ACTN</name>
<dbReference type="Proteomes" id="UP000275579">
    <property type="component" value="Chromosome"/>
</dbReference>
<organism evidence="3 4">
    <name type="scientific">Streptomyces lydicus</name>
    <dbReference type="NCBI Taxonomy" id="47763"/>
    <lineage>
        <taxon>Bacteria</taxon>
        <taxon>Bacillati</taxon>
        <taxon>Actinomycetota</taxon>
        <taxon>Actinomycetes</taxon>
        <taxon>Kitasatosporales</taxon>
        <taxon>Streptomycetaceae</taxon>
        <taxon>Streptomyces</taxon>
    </lineage>
</organism>
<reference evidence="3 4" key="1">
    <citation type="submission" date="2018-04" db="EMBL/GenBank/DDBJ databases">
        <title>Complete genome sequences of Streptomyces lydicus strain WYEC and characterization of antagonistic properties of biological control agents.</title>
        <authorList>
            <person name="Mariita R.M."/>
            <person name="Sello J.K."/>
        </authorList>
    </citation>
    <scope>NUCLEOTIDE SEQUENCE [LARGE SCALE GENOMIC DNA]</scope>
    <source>
        <strain evidence="3 4">WYEC 108</strain>
    </source>
</reference>
<evidence type="ECO:0000313" key="4">
    <source>
        <dbReference type="Proteomes" id="UP000275579"/>
    </source>
</evidence>
<dbReference type="RefSeq" id="WP_127151159.1">
    <property type="nucleotide sequence ID" value="NZ_CP029042.1"/>
</dbReference>
<feature type="signal peptide" evidence="1">
    <location>
        <begin position="1"/>
        <end position="20"/>
    </location>
</feature>
<accession>A0A3S9YAV2</accession>
<evidence type="ECO:0000259" key="2">
    <source>
        <dbReference type="Pfam" id="PF14016"/>
    </source>
</evidence>
<proteinExistence type="predicted"/>
<dbReference type="EMBL" id="CP029042">
    <property type="protein sequence ID" value="AZS72106.1"/>
    <property type="molecule type" value="Genomic_DNA"/>
</dbReference>
<evidence type="ECO:0000313" key="3">
    <source>
        <dbReference type="EMBL" id="AZS72106.1"/>
    </source>
</evidence>
<feature type="domain" description="DUF4232" evidence="2">
    <location>
        <begin position="39"/>
        <end position="151"/>
    </location>
</feature>
<dbReference type="Pfam" id="PF14016">
    <property type="entry name" value="DUF4232"/>
    <property type="match status" value="1"/>
</dbReference>
<feature type="chain" id="PRO_5038516638" description="DUF4232 domain-containing protein" evidence="1">
    <location>
        <begin position="21"/>
        <end position="180"/>
    </location>
</feature>
<dbReference type="AlphaFoldDB" id="A0A3S9YAV2"/>
<gene>
    <name evidence="3" type="ORF">DDE74_15135</name>
</gene>
<sequence>MRRRSLLAAAAAALALTVTAGLALTGCGSPRMAALHANCTTKGLGWKLTVLKKKPRAEHREARLSVVNKGTDPCVFRGFPAVAVHLGKGPQSDAQGHGRALPIDLRRGATVTTGLRYRDCPKDALLSEPMAVTNDIAVVSAPRDSTDGQAVVARDEKGKRLQMNICADTIWMGPPREAAE</sequence>
<dbReference type="InterPro" id="IPR025326">
    <property type="entry name" value="DUF4232"/>
</dbReference>
<evidence type="ECO:0000256" key="1">
    <source>
        <dbReference type="SAM" id="SignalP"/>
    </source>
</evidence>
<protein>
    <recommendedName>
        <fullName evidence="2">DUF4232 domain-containing protein</fullName>
    </recommendedName>
</protein>
<dbReference type="PROSITE" id="PS51257">
    <property type="entry name" value="PROKAR_LIPOPROTEIN"/>
    <property type="match status" value="1"/>
</dbReference>
<keyword evidence="1" id="KW-0732">Signal</keyword>